<accession>W0V2H3</accession>
<protein>
    <submittedName>
        <fullName evidence="1">Uncharacterized protein</fullName>
    </submittedName>
</protein>
<dbReference type="Proteomes" id="UP000027604">
    <property type="component" value="Chromosome I"/>
</dbReference>
<reference evidence="1 2" key="1">
    <citation type="journal article" date="2015" name="Genome Announc.">
        <title>Genome Sequence of Mushroom Soft-Rot Pathogen Janthinobacterium agaricidamnosum.</title>
        <authorList>
            <person name="Graupner K."/>
            <person name="Lackner G."/>
            <person name="Hertweck C."/>
        </authorList>
    </citation>
    <scope>NUCLEOTIDE SEQUENCE [LARGE SCALE GENOMIC DNA]</scope>
    <source>
        <strain evidence="2">NBRC 102515 / DSM 9628</strain>
    </source>
</reference>
<evidence type="ECO:0000313" key="2">
    <source>
        <dbReference type="Proteomes" id="UP000027604"/>
    </source>
</evidence>
<name>W0V2H3_9BURK</name>
<sequence>MEPSTFGVMAKRGFSAGNLASKRTGIPIKPFPPGDNWRVKFSKNQLY</sequence>
<dbReference type="EMBL" id="HG322949">
    <property type="protein sequence ID" value="CDG81548.1"/>
    <property type="molecule type" value="Genomic_DNA"/>
</dbReference>
<gene>
    <name evidence="1" type="ORF">GJA_892</name>
</gene>
<organism evidence="1 2">
    <name type="scientific">Janthinobacterium agaricidamnosum NBRC 102515 = DSM 9628</name>
    <dbReference type="NCBI Taxonomy" id="1349767"/>
    <lineage>
        <taxon>Bacteria</taxon>
        <taxon>Pseudomonadati</taxon>
        <taxon>Pseudomonadota</taxon>
        <taxon>Betaproteobacteria</taxon>
        <taxon>Burkholderiales</taxon>
        <taxon>Oxalobacteraceae</taxon>
        <taxon>Janthinobacterium</taxon>
    </lineage>
</organism>
<dbReference type="AlphaFoldDB" id="W0V2H3"/>
<proteinExistence type="predicted"/>
<keyword evidence="2" id="KW-1185">Reference proteome</keyword>
<dbReference type="KEGG" id="jag:GJA_892"/>
<dbReference type="HOGENOM" id="CLU_3169039_0_0_4"/>
<evidence type="ECO:0000313" key="1">
    <source>
        <dbReference type="EMBL" id="CDG81548.1"/>
    </source>
</evidence>